<dbReference type="RefSeq" id="WP_008826720.1">
    <property type="nucleotide sequence ID" value="NZ_AFNU02000002.1"/>
</dbReference>
<organism evidence="2 3">
    <name type="scientific">Haloplasma contractile SSD-17B</name>
    <dbReference type="NCBI Taxonomy" id="1033810"/>
    <lineage>
        <taxon>Bacteria</taxon>
        <taxon>Bacillati</taxon>
        <taxon>Mycoplasmatota</taxon>
        <taxon>Mollicutes</taxon>
        <taxon>Haloplasmatales</taxon>
        <taxon>Haloplasmataceae</taxon>
        <taxon>Haloplasma</taxon>
    </lineage>
</organism>
<dbReference type="AlphaFoldDB" id="U2FKD2"/>
<dbReference type="InterPro" id="IPR050678">
    <property type="entry name" value="DNA_Partitioning_ATPase"/>
</dbReference>
<proteinExistence type="predicted"/>
<reference evidence="2 3" key="2">
    <citation type="journal article" date="2013" name="PLoS ONE">
        <title>INDIGO - INtegrated Data Warehouse of MIcrobial GenOmes with Examples from the Red Sea Extremophiles.</title>
        <authorList>
            <person name="Alam I."/>
            <person name="Antunes A."/>
            <person name="Kamau A.A."/>
            <person name="Ba Alawi W."/>
            <person name="Kalkatawi M."/>
            <person name="Stingl U."/>
            <person name="Bajic V.B."/>
        </authorList>
    </citation>
    <scope>NUCLEOTIDE SEQUENCE [LARGE SCALE GENOMIC DNA]</scope>
    <source>
        <strain evidence="2 3">SSD-17B</strain>
    </source>
</reference>
<dbReference type="SUPFAM" id="SSF52540">
    <property type="entry name" value="P-loop containing nucleoside triphosphate hydrolases"/>
    <property type="match status" value="1"/>
</dbReference>
<evidence type="ECO:0000259" key="1">
    <source>
        <dbReference type="Pfam" id="PF13614"/>
    </source>
</evidence>
<dbReference type="STRING" id="1033810.HLPCO_000899"/>
<dbReference type="PANTHER" id="PTHR13696:SF99">
    <property type="entry name" value="COBYRINIC ACID AC-DIAMIDE SYNTHASE"/>
    <property type="match status" value="1"/>
</dbReference>
<comment type="caution">
    <text evidence="2">The sequence shown here is derived from an EMBL/GenBank/DDBJ whole genome shotgun (WGS) entry which is preliminary data.</text>
</comment>
<dbReference type="InterPro" id="IPR027417">
    <property type="entry name" value="P-loop_NTPase"/>
</dbReference>
<dbReference type="Gene3D" id="3.40.50.300">
    <property type="entry name" value="P-loop containing nucleotide triphosphate hydrolases"/>
    <property type="match status" value="1"/>
</dbReference>
<feature type="domain" description="AAA" evidence="1">
    <location>
        <begin position="1"/>
        <end position="201"/>
    </location>
</feature>
<dbReference type="EMBL" id="AFNU02000002">
    <property type="protein sequence ID" value="ERJ13270.1"/>
    <property type="molecule type" value="Genomic_DNA"/>
</dbReference>
<protein>
    <submittedName>
        <fullName evidence="2">SoJ Protein</fullName>
    </submittedName>
</protein>
<dbReference type="InterPro" id="IPR025669">
    <property type="entry name" value="AAA_dom"/>
</dbReference>
<evidence type="ECO:0000313" key="2">
    <source>
        <dbReference type="EMBL" id="ERJ13270.1"/>
    </source>
</evidence>
<dbReference type="PANTHER" id="PTHR13696">
    <property type="entry name" value="P-LOOP CONTAINING NUCLEOSIDE TRIPHOSPHATE HYDROLASE"/>
    <property type="match status" value="1"/>
</dbReference>
<accession>U2FKD2</accession>
<keyword evidence="3" id="KW-1185">Reference proteome</keyword>
<dbReference type="OrthoDB" id="9815116at2"/>
<dbReference type="InParanoid" id="U2FKD2"/>
<evidence type="ECO:0000313" key="3">
    <source>
        <dbReference type="Proteomes" id="UP000005707"/>
    </source>
</evidence>
<name>U2FKD2_9MOLU</name>
<gene>
    <name evidence="2" type="ORF">HLPCO_000899</name>
</gene>
<reference evidence="2 3" key="1">
    <citation type="journal article" date="2011" name="J. Bacteriol.">
        <title>Genome sequence of Haloplasma contractile, an unusual contractile bacterium from a deep-sea anoxic brine lake.</title>
        <authorList>
            <person name="Antunes A."/>
            <person name="Alam I."/>
            <person name="El Dorry H."/>
            <person name="Siam R."/>
            <person name="Robertson A."/>
            <person name="Bajic V.B."/>
            <person name="Stingl U."/>
        </authorList>
    </citation>
    <scope>NUCLEOTIDE SEQUENCE [LARGE SCALE GENOMIC DNA]</scope>
    <source>
        <strain evidence="2 3">SSD-17B</strain>
    </source>
</reference>
<sequence>MKVISILNSKGGVGKTTITANLGAQLAKLGYYTLLIDTDPQSNLTFSFLDDEIYHKKYLRTNTIYNSFDTYIVHNRTTPLRQLIIKPDKINQEVNDNLDLLCSHVELNDIMNNLMTVHNKKKTFHLSELNLQSILRTAVKQLKNKYDFILIDCSPGLNLMTQNAIVASDYYTIPVKLDFLSTDGLFQLTQQIKKLKTNYNRSALNDQFRRHNCIDPKLLGVVTNMVNMRNNELISTQQEYLNKIANHFPVFDTKLRLNSSYYKAPQTLMPVVINNGDKKIQEELIALTDEILEKVGLK</sequence>
<dbReference type="eggNOG" id="COG1192">
    <property type="taxonomic scope" value="Bacteria"/>
</dbReference>
<dbReference type="Pfam" id="PF13614">
    <property type="entry name" value="AAA_31"/>
    <property type="match status" value="1"/>
</dbReference>
<dbReference type="Proteomes" id="UP000005707">
    <property type="component" value="Unassembled WGS sequence"/>
</dbReference>
<dbReference type="CDD" id="cd02042">
    <property type="entry name" value="ParAB_family"/>
    <property type="match status" value="1"/>
</dbReference>